<reference evidence="3 4" key="1">
    <citation type="submission" date="2015-07" db="EMBL/GenBank/DDBJ databases">
        <title>Genome sequence of Levilinea saccharolytica DSM 16555.</title>
        <authorList>
            <person name="Hemp J."/>
            <person name="Ward L.M."/>
            <person name="Pace L.A."/>
            <person name="Fischer W.W."/>
        </authorList>
    </citation>
    <scope>NUCLEOTIDE SEQUENCE [LARGE SCALE GENOMIC DNA]</scope>
    <source>
        <strain evidence="3 4">KIBI-1</strain>
    </source>
</reference>
<accession>A0A0N8GPT3</accession>
<dbReference type="OrthoDB" id="9803333at2"/>
<dbReference type="STRING" id="229921.ADN01_09285"/>
<dbReference type="InterPro" id="IPR050259">
    <property type="entry name" value="SDR"/>
</dbReference>
<dbReference type="EMBL" id="LGCM01000035">
    <property type="protein sequence ID" value="KPL81778.1"/>
    <property type="molecule type" value="Genomic_DNA"/>
</dbReference>
<name>A0A0N8GPT3_9CHLR</name>
<dbReference type="Pfam" id="PF13561">
    <property type="entry name" value="adh_short_C2"/>
    <property type="match status" value="1"/>
</dbReference>
<dbReference type="FunFam" id="3.40.50.720:FF:000084">
    <property type="entry name" value="Short-chain dehydrogenase reductase"/>
    <property type="match status" value="1"/>
</dbReference>
<dbReference type="CDD" id="cd05344">
    <property type="entry name" value="BKR_like_SDR_like"/>
    <property type="match status" value="1"/>
</dbReference>
<dbReference type="InterPro" id="IPR036291">
    <property type="entry name" value="NAD(P)-bd_dom_sf"/>
</dbReference>
<comment type="similarity">
    <text evidence="1">Belongs to the short-chain dehydrogenases/reductases (SDR) family.</text>
</comment>
<keyword evidence="2" id="KW-0560">Oxidoreductase</keyword>
<dbReference type="PRINTS" id="PR00081">
    <property type="entry name" value="GDHRDH"/>
</dbReference>
<evidence type="ECO:0000256" key="1">
    <source>
        <dbReference type="ARBA" id="ARBA00006484"/>
    </source>
</evidence>
<organism evidence="3 4">
    <name type="scientific">Levilinea saccharolytica</name>
    <dbReference type="NCBI Taxonomy" id="229921"/>
    <lineage>
        <taxon>Bacteria</taxon>
        <taxon>Bacillati</taxon>
        <taxon>Chloroflexota</taxon>
        <taxon>Anaerolineae</taxon>
        <taxon>Anaerolineales</taxon>
        <taxon>Anaerolineaceae</taxon>
        <taxon>Levilinea</taxon>
    </lineage>
</organism>
<dbReference type="Gene3D" id="3.40.50.720">
    <property type="entry name" value="NAD(P)-binding Rossmann-like Domain"/>
    <property type="match status" value="1"/>
</dbReference>
<gene>
    <name evidence="3" type="ORF">ADN01_09285</name>
</gene>
<protein>
    <submittedName>
        <fullName evidence="3">3-oxoacyl-ACP reductase</fullName>
    </submittedName>
</protein>
<dbReference type="InterPro" id="IPR002347">
    <property type="entry name" value="SDR_fam"/>
</dbReference>
<proteinExistence type="inferred from homology"/>
<dbReference type="AlphaFoldDB" id="A0A0N8GPT3"/>
<keyword evidence="4" id="KW-1185">Reference proteome</keyword>
<dbReference type="PANTHER" id="PTHR42879:SF6">
    <property type="entry name" value="NADPH-DEPENDENT REDUCTASE BACG"/>
    <property type="match status" value="1"/>
</dbReference>
<dbReference type="RefSeq" id="WP_062418313.1">
    <property type="nucleotide sequence ID" value="NZ_DF967974.1"/>
</dbReference>
<dbReference type="Proteomes" id="UP000050501">
    <property type="component" value="Unassembled WGS sequence"/>
</dbReference>
<evidence type="ECO:0000313" key="4">
    <source>
        <dbReference type="Proteomes" id="UP000050501"/>
    </source>
</evidence>
<dbReference type="GO" id="GO:0016491">
    <property type="term" value="F:oxidoreductase activity"/>
    <property type="evidence" value="ECO:0007669"/>
    <property type="project" value="UniProtKB-KW"/>
</dbReference>
<sequence>MDLNLKGKVALITGASRGLGYATALLLAQEGCRIALNSRGGQTLTQAAEKIHQETGAQVQPIPADMTSPEGPAAAVKDTLSAFGSLDLLVCNAGGPPSGAFETFDDATWEKAVDLSFLSQVRLIRAALPTLRQSSAASVLTITSYSVKQPIPNLVLSNSIRAATVGLTKSLALELGPQGIRFNSILPGWTETERVRDLMEFRAQKNNTSVEEEIQKQAAESPLGRLAKPEEFARAAVFLLSPAASYITGVMLTVEGGMYKGVL</sequence>
<dbReference type="PATRIC" id="fig|229921.5.peg.3690"/>
<evidence type="ECO:0000313" key="3">
    <source>
        <dbReference type="EMBL" id="KPL81778.1"/>
    </source>
</evidence>
<evidence type="ECO:0000256" key="2">
    <source>
        <dbReference type="ARBA" id="ARBA00023002"/>
    </source>
</evidence>
<dbReference type="SUPFAM" id="SSF51735">
    <property type="entry name" value="NAD(P)-binding Rossmann-fold domains"/>
    <property type="match status" value="1"/>
</dbReference>
<comment type="caution">
    <text evidence="3">The sequence shown here is derived from an EMBL/GenBank/DDBJ whole genome shotgun (WGS) entry which is preliminary data.</text>
</comment>
<dbReference type="PANTHER" id="PTHR42879">
    <property type="entry name" value="3-OXOACYL-(ACYL-CARRIER-PROTEIN) REDUCTASE"/>
    <property type="match status" value="1"/>
</dbReference>